<dbReference type="Proteomes" id="UP000325788">
    <property type="component" value="Unassembled WGS sequence"/>
</dbReference>
<name>A0A5N4W6X2_9GAMM</name>
<evidence type="ECO:0000256" key="1">
    <source>
        <dbReference type="SAM" id="SignalP"/>
    </source>
</evidence>
<comment type="caution">
    <text evidence="2">The sequence shown here is derived from an EMBL/GenBank/DDBJ whole genome shotgun (WGS) entry which is preliminary data.</text>
</comment>
<dbReference type="EMBL" id="VXLD01000007">
    <property type="protein sequence ID" value="KAB1853947.1"/>
    <property type="molecule type" value="Genomic_DNA"/>
</dbReference>
<feature type="signal peptide" evidence="1">
    <location>
        <begin position="1"/>
        <end position="22"/>
    </location>
</feature>
<evidence type="ECO:0000313" key="2">
    <source>
        <dbReference type="EMBL" id="KAB1853947.1"/>
    </source>
</evidence>
<reference evidence="2 3" key="1">
    <citation type="submission" date="2019-09" db="EMBL/GenBank/DDBJ databases">
        <title>Draft genome sequence of Acinetobacter tandoii W4-4-4 isolated from environmental water sample.</title>
        <authorList>
            <person name="Wee S.K."/>
            <person name="Yan B."/>
            <person name="Mustaffa S.B."/>
            <person name="Yap E.P.H."/>
        </authorList>
    </citation>
    <scope>NUCLEOTIDE SEQUENCE [LARGE SCALE GENOMIC DNA]</scope>
    <source>
        <strain evidence="2 3">W4-4-4</strain>
    </source>
</reference>
<dbReference type="PROSITE" id="PS51257">
    <property type="entry name" value="PROKAR_LIPOPROTEIN"/>
    <property type="match status" value="1"/>
</dbReference>
<gene>
    <name evidence="2" type="ORF">F4W09_11415</name>
</gene>
<evidence type="ECO:0000313" key="3">
    <source>
        <dbReference type="Proteomes" id="UP000325788"/>
    </source>
</evidence>
<dbReference type="RefSeq" id="WP_151504875.1">
    <property type="nucleotide sequence ID" value="NZ_VXLD01000007.1"/>
</dbReference>
<keyword evidence="1" id="KW-0732">Signal</keyword>
<sequence>MKNKVHFLAALWLAVSCGSAFASVEDYVVTVDKINRNYKADIRQFFSQLNPQQTSFTAEQQMRYCGIMGRYVDQLYIAADKNRSSLDAQYRNLTKQDVIQQVMSSKEMMILKKYNVQCNLT</sequence>
<dbReference type="AlphaFoldDB" id="A0A5N4W6X2"/>
<accession>A0A5N4W6X2</accession>
<protein>
    <submittedName>
        <fullName evidence="2">Uncharacterized protein</fullName>
    </submittedName>
</protein>
<proteinExistence type="predicted"/>
<organism evidence="2 3">
    <name type="scientific">Acinetobacter tandoii</name>
    <dbReference type="NCBI Taxonomy" id="202954"/>
    <lineage>
        <taxon>Bacteria</taxon>
        <taxon>Pseudomonadati</taxon>
        <taxon>Pseudomonadota</taxon>
        <taxon>Gammaproteobacteria</taxon>
        <taxon>Moraxellales</taxon>
        <taxon>Moraxellaceae</taxon>
        <taxon>Acinetobacter</taxon>
    </lineage>
</organism>
<feature type="chain" id="PRO_5024417633" evidence="1">
    <location>
        <begin position="23"/>
        <end position="121"/>
    </location>
</feature>